<comment type="caution">
    <text evidence="2">The sequence shown here is derived from an EMBL/GenBank/DDBJ whole genome shotgun (WGS) entry which is preliminary data.</text>
</comment>
<evidence type="ECO:0000313" key="2">
    <source>
        <dbReference type="EMBL" id="MPC75277.1"/>
    </source>
</evidence>
<organism evidence="2 3">
    <name type="scientific">Portunus trituberculatus</name>
    <name type="common">Swimming crab</name>
    <name type="synonym">Neptunus trituberculatus</name>
    <dbReference type="NCBI Taxonomy" id="210409"/>
    <lineage>
        <taxon>Eukaryota</taxon>
        <taxon>Metazoa</taxon>
        <taxon>Ecdysozoa</taxon>
        <taxon>Arthropoda</taxon>
        <taxon>Crustacea</taxon>
        <taxon>Multicrustacea</taxon>
        <taxon>Malacostraca</taxon>
        <taxon>Eumalacostraca</taxon>
        <taxon>Eucarida</taxon>
        <taxon>Decapoda</taxon>
        <taxon>Pleocyemata</taxon>
        <taxon>Brachyura</taxon>
        <taxon>Eubrachyura</taxon>
        <taxon>Portunoidea</taxon>
        <taxon>Portunidae</taxon>
        <taxon>Portuninae</taxon>
        <taxon>Portunus</taxon>
    </lineage>
</organism>
<dbReference type="AlphaFoldDB" id="A0A5B7I1E5"/>
<proteinExistence type="predicted"/>
<dbReference type="EMBL" id="VSRR010040744">
    <property type="protein sequence ID" value="MPC75277.1"/>
    <property type="molecule type" value="Genomic_DNA"/>
</dbReference>
<keyword evidence="3" id="KW-1185">Reference proteome</keyword>
<gene>
    <name evidence="2" type="ORF">E2C01_069662</name>
</gene>
<name>A0A5B7I1E5_PORTR</name>
<feature type="compositionally biased region" description="Basic and acidic residues" evidence="1">
    <location>
        <begin position="106"/>
        <end position="119"/>
    </location>
</feature>
<reference evidence="2 3" key="1">
    <citation type="submission" date="2019-05" db="EMBL/GenBank/DDBJ databases">
        <title>Another draft genome of Portunus trituberculatus and its Hox gene families provides insights of decapod evolution.</title>
        <authorList>
            <person name="Jeong J.-H."/>
            <person name="Song I."/>
            <person name="Kim S."/>
            <person name="Choi T."/>
            <person name="Kim D."/>
            <person name="Ryu S."/>
            <person name="Kim W."/>
        </authorList>
    </citation>
    <scope>NUCLEOTIDE SEQUENCE [LARGE SCALE GENOMIC DNA]</scope>
    <source>
        <tissue evidence="2">Muscle</tissue>
    </source>
</reference>
<dbReference type="Proteomes" id="UP000324222">
    <property type="component" value="Unassembled WGS sequence"/>
</dbReference>
<evidence type="ECO:0000313" key="3">
    <source>
        <dbReference type="Proteomes" id="UP000324222"/>
    </source>
</evidence>
<accession>A0A5B7I1E5</accession>
<feature type="region of interest" description="Disordered" evidence="1">
    <location>
        <begin position="77"/>
        <end position="119"/>
    </location>
</feature>
<sequence>MVEWRVSSVQAGWVAPRAGWQSDTLRSPPGPAASRPKQTCRRLNEFTSIGQHYTGQGVTMFGARTPAQRDTHLGWEVTPRLPTQGPADRYHDNGVSHQDATRCLTHTRDREGKHTISLR</sequence>
<evidence type="ECO:0000256" key="1">
    <source>
        <dbReference type="SAM" id="MobiDB-lite"/>
    </source>
</evidence>
<protein>
    <submittedName>
        <fullName evidence="2">Uncharacterized protein</fullName>
    </submittedName>
</protein>